<evidence type="ECO:0000259" key="2">
    <source>
        <dbReference type="Pfam" id="PF01471"/>
    </source>
</evidence>
<reference evidence="3 4" key="1">
    <citation type="submission" date="2019-12" db="EMBL/GenBank/DDBJ databases">
        <title>Draft genome sequencing of Halomonas alimentaria DSM 15356.</title>
        <authorList>
            <person name="Pandiyan K."/>
            <person name="Kushwaha P."/>
            <person name="Gowdham M."/>
            <person name="Chakdar H."/>
            <person name="Singh A."/>
            <person name="Kumar M."/>
            <person name="Saxena A.K."/>
        </authorList>
    </citation>
    <scope>NUCLEOTIDE SEQUENCE [LARGE SCALE GENOMIC DNA]</scope>
    <source>
        <strain evidence="3 4">DSM 15356</strain>
    </source>
</reference>
<dbReference type="Proteomes" id="UP000487929">
    <property type="component" value="Unassembled WGS sequence"/>
</dbReference>
<dbReference type="Pfam" id="PF01471">
    <property type="entry name" value="PG_binding_1"/>
    <property type="match status" value="1"/>
</dbReference>
<dbReference type="OrthoDB" id="2080452at2"/>
<organism evidence="3 4">
    <name type="scientific">Halomonas alimentaria</name>
    <dbReference type="NCBI Taxonomy" id="147248"/>
    <lineage>
        <taxon>Bacteria</taxon>
        <taxon>Pseudomonadati</taxon>
        <taxon>Pseudomonadota</taxon>
        <taxon>Gammaproteobacteria</taxon>
        <taxon>Oceanospirillales</taxon>
        <taxon>Halomonadaceae</taxon>
        <taxon>Halomonas</taxon>
    </lineage>
</organism>
<dbReference type="InterPro" id="IPR036366">
    <property type="entry name" value="PGBDSf"/>
</dbReference>
<feature type="domain" description="Peptidoglycan binding-like" evidence="2">
    <location>
        <begin position="65"/>
        <end position="112"/>
    </location>
</feature>
<dbReference type="InterPro" id="IPR036365">
    <property type="entry name" value="PGBD-like_sf"/>
</dbReference>
<gene>
    <name evidence="3" type="ORF">GRB96_15435</name>
</gene>
<feature type="compositionally biased region" description="Basic and acidic residues" evidence="1">
    <location>
        <begin position="1"/>
        <end position="39"/>
    </location>
</feature>
<sequence length="1124" mass="124469">MRREEELRRQETYRRQAERQRQRRLQEQQRRRAQSDHRVAGARLSPTHPGDRQQRSTYATHESKETIARVQDMLNRLGYSAGPVDGLMGRKTAGAIRAFQSDRGLDPSGQPSASLVLSLQAGLQERGETLAGTGGGQARQGVVVSATDAAQGRQAGEAAPQAVDESLLIVSTGSWNNLPRNWRDDDGWRGRQQQRLAAMVAEQVLGTELERQFLDSQPLTLEEARQAFHQAGIEPARFERVETLFRNNMGISSSQQSMVMLNHAVRMNQFEAARLEEALRDKARVAVSREARPAKATMTLICALSVEKYDFEQKRFPIADKSMQSCFSGRGQVIKSVRGHPARVTVDTPLRPNGIPVDPTTAEEWVKRLGGTRFLLAIPATLTASVGQDDRGHVRLDYVASPSAAWEVRSGQDLAEVLHRYDDDDLHDAGDTPAARRLDDFDRPWWLDSDDEVALIEARAREVGLGELSATDLFEDETGLKFAFRVGYGKELISGERSLADFLDDPNRRGVVELSEALGLPVENFRVISLPLAGSRQGIRQATVVLPRDASVYEVNEELPDQEPQNGGRPFAAVEIGVTAERVVQLPDGQAQLLLAGHPARLVVRRYSPQTPWQEAPELASTDFKREAPVKHKRIELAWKGDLLWQGAQLAGQDPEEIIRQQLASSAFERSDAFARREAVQTLADGIRARLDDRDRRWVKANIRLAPYDFERQGWPVTGLSPEFSASAPEADRVLNVQLSSGPSGRGFFLAMSPERAREFQEASENYPAFDALLALRVSGVDTPYGRGATLAAGMRLRYEPEEVILFDAGRGQVIINDNSVRLRHMFSKQAESGAEGQALSSRPEDDEHAETLGEFSIKGVRLGDDFTSAVDRLADAIDADQRYQATVESRQRVVRETGVEPINDWAAFHNGVLLESTHRHELVAIYHEPPILEDTVTAVSRTKLFPSGKGPSWPLLRQKLIETYPTVDPERLGGIEQQSSIVLTLWSQDTQPSPAAVPLDPKTAACMRGLRARARVSQSQFGLGQKARENGHLRPNDSRAAWFDEQDVMAVSSLASTYSLPGLFGGLDDCPVSEVLVIGATFGDDARILSLRQAIANPVRMAALADERRRQAENEALEVDFGL</sequence>
<evidence type="ECO:0000313" key="4">
    <source>
        <dbReference type="Proteomes" id="UP000487929"/>
    </source>
</evidence>
<keyword evidence="4" id="KW-1185">Reference proteome</keyword>
<proteinExistence type="predicted"/>
<evidence type="ECO:0000313" key="3">
    <source>
        <dbReference type="EMBL" id="NAW35799.1"/>
    </source>
</evidence>
<dbReference type="SUPFAM" id="SSF47090">
    <property type="entry name" value="PGBD-like"/>
    <property type="match status" value="1"/>
</dbReference>
<dbReference type="AlphaFoldDB" id="A0A7X4W7H3"/>
<comment type="caution">
    <text evidence="3">The sequence shown here is derived from an EMBL/GenBank/DDBJ whole genome shotgun (WGS) entry which is preliminary data.</text>
</comment>
<dbReference type="Gene3D" id="1.10.101.10">
    <property type="entry name" value="PGBD-like superfamily/PGBD"/>
    <property type="match status" value="1"/>
</dbReference>
<protein>
    <recommendedName>
        <fullName evidence="2">Peptidoglycan binding-like domain-containing protein</fullName>
    </recommendedName>
</protein>
<name>A0A7X4W7H3_9GAMM</name>
<evidence type="ECO:0000256" key="1">
    <source>
        <dbReference type="SAM" id="MobiDB-lite"/>
    </source>
</evidence>
<dbReference type="InterPro" id="IPR002477">
    <property type="entry name" value="Peptidoglycan-bd-like"/>
</dbReference>
<dbReference type="EMBL" id="WUTT01000005">
    <property type="protein sequence ID" value="NAW35799.1"/>
    <property type="molecule type" value="Genomic_DNA"/>
</dbReference>
<accession>A0A7X4W7H3</accession>
<feature type="region of interest" description="Disordered" evidence="1">
    <location>
        <begin position="1"/>
        <end position="62"/>
    </location>
</feature>